<organism evidence="1 2">
    <name type="scientific">Oedothorax gibbosus</name>
    <dbReference type="NCBI Taxonomy" id="931172"/>
    <lineage>
        <taxon>Eukaryota</taxon>
        <taxon>Metazoa</taxon>
        <taxon>Ecdysozoa</taxon>
        <taxon>Arthropoda</taxon>
        <taxon>Chelicerata</taxon>
        <taxon>Arachnida</taxon>
        <taxon>Araneae</taxon>
        <taxon>Araneomorphae</taxon>
        <taxon>Entelegynae</taxon>
        <taxon>Araneoidea</taxon>
        <taxon>Linyphiidae</taxon>
        <taxon>Erigoninae</taxon>
        <taxon>Oedothorax</taxon>
    </lineage>
</organism>
<dbReference type="AlphaFoldDB" id="A0AAV6VG14"/>
<accession>A0AAV6VG14</accession>
<protein>
    <submittedName>
        <fullName evidence="1">Uncharacterized protein</fullName>
    </submittedName>
</protein>
<evidence type="ECO:0000313" key="2">
    <source>
        <dbReference type="Proteomes" id="UP000827092"/>
    </source>
</evidence>
<keyword evidence="2" id="KW-1185">Reference proteome</keyword>
<comment type="caution">
    <text evidence="1">The sequence shown here is derived from an EMBL/GenBank/DDBJ whole genome shotgun (WGS) entry which is preliminary data.</text>
</comment>
<sequence length="143" mass="16094">MCNSVRVSQKSLSIALDSHFTFQSIMPPRSPLRILPVETPLTMIVSPTYRSTSQPMMRFRPTVKFQSKCTPKSLSIALGQNSFIFTLRATTMGSQMRNLPVENSTLTDESISPHTIVRRSQLHDALRGSPTWCNFSPSVLRNH</sequence>
<dbReference type="Proteomes" id="UP000827092">
    <property type="component" value="Unassembled WGS sequence"/>
</dbReference>
<name>A0AAV6VG14_9ARAC</name>
<proteinExistence type="predicted"/>
<gene>
    <name evidence="1" type="ORF">JTE90_002996</name>
</gene>
<evidence type="ECO:0000313" key="1">
    <source>
        <dbReference type="EMBL" id="KAG8195735.1"/>
    </source>
</evidence>
<reference evidence="1 2" key="1">
    <citation type="journal article" date="2022" name="Nat. Ecol. Evol.">
        <title>A masculinizing supergene underlies an exaggerated male reproductive morph in a spider.</title>
        <authorList>
            <person name="Hendrickx F."/>
            <person name="De Corte Z."/>
            <person name="Sonet G."/>
            <person name="Van Belleghem S.M."/>
            <person name="Kostlbacher S."/>
            <person name="Vangestel C."/>
        </authorList>
    </citation>
    <scope>NUCLEOTIDE SEQUENCE [LARGE SCALE GENOMIC DNA]</scope>
    <source>
        <strain evidence="1">W744_W776</strain>
    </source>
</reference>
<dbReference type="EMBL" id="JAFNEN010000080">
    <property type="protein sequence ID" value="KAG8195735.1"/>
    <property type="molecule type" value="Genomic_DNA"/>
</dbReference>